<organism evidence="2 3">
    <name type="scientific">Pichia sorbitophila (strain ATCC MYA-4447 / BCRC 22081 / CBS 7064 / NBRC 10061 / NRRL Y-12695)</name>
    <name type="common">Hybrid yeast</name>
    <dbReference type="NCBI Taxonomy" id="559304"/>
    <lineage>
        <taxon>Eukaryota</taxon>
        <taxon>Fungi</taxon>
        <taxon>Dikarya</taxon>
        <taxon>Ascomycota</taxon>
        <taxon>Saccharomycotina</taxon>
        <taxon>Pichiomycetes</taxon>
        <taxon>Debaryomycetaceae</taxon>
        <taxon>Millerozyma</taxon>
    </lineage>
</organism>
<proteinExistence type="predicted"/>
<protein>
    <submittedName>
        <fullName evidence="2">Piso0_000257 protein</fullName>
    </submittedName>
</protein>
<evidence type="ECO:0000313" key="3">
    <source>
        <dbReference type="Proteomes" id="UP000005222"/>
    </source>
</evidence>
<dbReference type="STRING" id="559304.G8YTH7"/>
<dbReference type="HOGENOM" id="CLU_102617_1_1_1"/>
<dbReference type="Pfam" id="PF04119">
    <property type="entry name" value="HSP9_HSP12"/>
    <property type="match status" value="1"/>
</dbReference>
<dbReference type="EMBL" id="FO082058">
    <property type="protein sequence ID" value="CCE73228.1"/>
    <property type="molecule type" value="Genomic_DNA"/>
</dbReference>
<dbReference type="PIRSF" id="PIRSF002590">
    <property type="entry name" value="HSP9/HSP12_fun"/>
    <property type="match status" value="1"/>
</dbReference>
<feature type="region of interest" description="Disordered" evidence="1">
    <location>
        <begin position="1"/>
        <end position="57"/>
    </location>
</feature>
<dbReference type="Proteomes" id="UP000005222">
    <property type="component" value="Chromosome B"/>
</dbReference>
<feature type="compositionally biased region" description="Basic and acidic residues" evidence="1">
    <location>
        <begin position="1"/>
        <end position="38"/>
    </location>
</feature>
<gene>
    <name evidence="2" type="primary">Piso0_000257</name>
    <name evidence="2" type="ORF">GNLVRS01_PISO0B05435g</name>
</gene>
<dbReference type="OrthoDB" id="2348401at2759"/>
<name>G8YTH7_PICSO</name>
<dbReference type="OMA" id="FADNAQK"/>
<dbReference type="InterPro" id="IPR007250">
    <property type="entry name" value="HSP9_HSP12"/>
</dbReference>
<reference evidence="2 3" key="1">
    <citation type="journal article" date="2012" name="G3 (Bethesda)">
        <title>Pichia sorbitophila, an interspecies yeast hybrid reveals early steps of genome resolution following polyploidization.</title>
        <authorList>
            <person name="Leh Louis V."/>
            <person name="Despons L."/>
            <person name="Friedrich A."/>
            <person name="Martin T."/>
            <person name="Durrens P."/>
            <person name="Casaregola S."/>
            <person name="Neuveglise C."/>
            <person name="Fairhead C."/>
            <person name="Marck C."/>
            <person name="Cruz J.A."/>
            <person name="Straub M.L."/>
            <person name="Kugler V."/>
            <person name="Sacerdot C."/>
            <person name="Uzunov Z."/>
            <person name="Thierry A."/>
            <person name="Weiss S."/>
            <person name="Bleykasten C."/>
            <person name="De Montigny J."/>
            <person name="Jacques N."/>
            <person name="Jung P."/>
            <person name="Lemaire M."/>
            <person name="Mallet S."/>
            <person name="Morel G."/>
            <person name="Richard G.F."/>
            <person name="Sarkar A."/>
            <person name="Savel G."/>
            <person name="Schacherer J."/>
            <person name="Seret M.L."/>
            <person name="Talla E."/>
            <person name="Samson G."/>
            <person name="Jubin C."/>
            <person name="Poulain J."/>
            <person name="Vacherie B."/>
            <person name="Barbe V."/>
            <person name="Pelletier E."/>
            <person name="Sherman D.J."/>
            <person name="Westhof E."/>
            <person name="Weissenbach J."/>
            <person name="Baret P.V."/>
            <person name="Wincker P."/>
            <person name="Gaillardin C."/>
            <person name="Dujon B."/>
            <person name="Souciet J.L."/>
        </authorList>
    </citation>
    <scope>NUCLEOTIDE SEQUENCE [LARGE SCALE GENOMIC DNA]</scope>
    <source>
        <strain evidence="3">ATCC MYA-4447 / BCRC 22081 / CBS 7064 / NBRC 10061 / NRRL Y-12695</strain>
    </source>
</reference>
<evidence type="ECO:0000256" key="1">
    <source>
        <dbReference type="SAM" id="MobiDB-lite"/>
    </source>
</evidence>
<dbReference type="FunCoup" id="G8YTH7">
    <property type="interactions" value="195"/>
</dbReference>
<keyword evidence="3" id="KW-1185">Reference proteome</keyword>
<sequence length="120" mass="12592">MSDLGRKNISDKVSEGLKPEQEKSGLEKAKETATDKVDSFVGQNAPEDQKSFTQTVADKASKGYNDAKNDIEENHGSFVDSAKSYVDTAKGKAADAAQYVSGALGGATEGAKTGAEESKK</sequence>
<dbReference type="AlphaFoldDB" id="G8YTH7"/>
<dbReference type="eggNOG" id="ENOG502S44P">
    <property type="taxonomic scope" value="Eukaryota"/>
</dbReference>
<dbReference type="Gene3D" id="6.10.280.100">
    <property type="match status" value="1"/>
</dbReference>
<evidence type="ECO:0000313" key="2">
    <source>
        <dbReference type="EMBL" id="CCE73228.1"/>
    </source>
</evidence>
<dbReference type="InParanoid" id="G8YTH7"/>
<accession>G8YTH7</accession>